<dbReference type="AlphaFoldDB" id="A0A0M0KWZ1"/>
<dbReference type="SUPFAM" id="SSF141259">
    <property type="entry name" value="CarD-like"/>
    <property type="match status" value="1"/>
</dbReference>
<dbReference type="Pfam" id="PF21095">
    <property type="entry name" value="CarD_C"/>
    <property type="match status" value="1"/>
</dbReference>
<dbReference type="Gene3D" id="2.40.10.170">
    <property type="match status" value="1"/>
</dbReference>
<dbReference type="PANTHER" id="PTHR38447:SF1">
    <property type="entry name" value="RNA POLYMERASE-BINDING TRANSCRIPTION FACTOR CARD"/>
    <property type="match status" value="1"/>
</dbReference>
<sequence length="164" mass="18776">MEVAYLFQIGDHIFYPMHGAGTIEAIEDREILGEIQQYYIIRMPVNDMQVMIPKKKIETAGIRSVVDIQRLDQVMAIFDDADCVTLPSWKQRYQTNLEKMKTGDMQSCAEVVRDLSHLHKSKALNSSEKHMLENARKVLISELGLVKGMSQHQATELLSTKIRL</sequence>
<dbReference type="Pfam" id="PF02559">
    <property type="entry name" value="CarD_TRCF_RID"/>
    <property type="match status" value="1"/>
</dbReference>
<keyword evidence="3" id="KW-1185">Reference proteome</keyword>
<evidence type="ECO:0000313" key="3">
    <source>
        <dbReference type="Proteomes" id="UP000037558"/>
    </source>
</evidence>
<reference evidence="3" key="1">
    <citation type="submission" date="2015-08" db="EMBL/GenBank/DDBJ databases">
        <title>Fjat-14210 dsm16467.</title>
        <authorList>
            <person name="Liu B."/>
            <person name="Wang J."/>
            <person name="Zhu Y."/>
            <person name="Liu G."/>
            <person name="Chen Q."/>
            <person name="Chen Z."/>
            <person name="Lan J."/>
            <person name="Che J."/>
            <person name="Ge C."/>
            <person name="Shi H."/>
            <person name="Pan Z."/>
            <person name="Liu X."/>
        </authorList>
    </citation>
    <scope>NUCLEOTIDE SEQUENCE [LARGE SCALE GENOMIC DNA]</scope>
    <source>
        <strain evidence="3">DSM 16467</strain>
    </source>
</reference>
<dbReference type="InterPro" id="IPR003711">
    <property type="entry name" value="CarD-like/TRCF_RID"/>
</dbReference>
<dbReference type="PATRIC" id="fig|284581.3.peg.2973"/>
<dbReference type="RefSeq" id="WP_053402703.1">
    <property type="nucleotide sequence ID" value="NZ_JAUKEN010000001.1"/>
</dbReference>
<dbReference type="OrthoDB" id="9786074at2"/>
<dbReference type="SMART" id="SM01058">
    <property type="entry name" value="CarD_TRCF"/>
    <property type="match status" value="1"/>
</dbReference>
<comment type="caution">
    <text evidence="2">The sequence shown here is derived from an EMBL/GenBank/DDBJ whole genome shotgun (WGS) entry which is preliminary data.</text>
</comment>
<dbReference type="EMBL" id="LILC01000023">
    <property type="protein sequence ID" value="KOO42903.1"/>
    <property type="molecule type" value="Genomic_DNA"/>
</dbReference>
<gene>
    <name evidence="2" type="ORF">AMD01_17330</name>
</gene>
<name>A0A0M0KWZ1_9BACI</name>
<proteinExistence type="predicted"/>
<dbReference type="STRING" id="284581.AMD01_17330"/>
<dbReference type="GO" id="GO:0009303">
    <property type="term" value="P:rRNA transcription"/>
    <property type="evidence" value="ECO:0007669"/>
    <property type="project" value="TreeGrafter"/>
</dbReference>
<dbReference type="InterPro" id="IPR042215">
    <property type="entry name" value="CarD-like_C"/>
</dbReference>
<dbReference type="Proteomes" id="UP000037558">
    <property type="component" value="Unassembled WGS sequence"/>
</dbReference>
<dbReference type="InterPro" id="IPR036101">
    <property type="entry name" value="CarD-like/TRCF_RID_sf"/>
</dbReference>
<dbReference type="Gene3D" id="1.20.58.1290">
    <property type="entry name" value="CarD-like, C-terminal domain"/>
    <property type="match status" value="1"/>
</dbReference>
<evidence type="ECO:0000313" key="2">
    <source>
        <dbReference type="EMBL" id="KOO42903.1"/>
    </source>
</evidence>
<protein>
    <submittedName>
        <fullName evidence="2">Transcription factor YdeB</fullName>
    </submittedName>
</protein>
<dbReference type="InterPro" id="IPR048792">
    <property type="entry name" value="CarD_C"/>
</dbReference>
<accession>A0A0M0KWZ1</accession>
<feature type="domain" description="CarD-like/TRCF RNAP-interacting" evidence="1">
    <location>
        <begin position="6"/>
        <end position="116"/>
    </location>
</feature>
<evidence type="ECO:0000259" key="1">
    <source>
        <dbReference type="SMART" id="SM01058"/>
    </source>
</evidence>
<organism evidence="2 3">
    <name type="scientific">Priestia koreensis</name>
    <dbReference type="NCBI Taxonomy" id="284581"/>
    <lineage>
        <taxon>Bacteria</taxon>
        <taxon>Bacillati</taxon>
        <taxon>Bacillota</taxon>
        <taxon>Bacilli</taxon>
        <taxon>Bacillales</taxon>
        <taxon>Bacillaceae</taxon>
        <taxon>Priestia</taxon>
    </lineage>
</organism>
<dbReference type="InterPro" id="IPR052531">
    <property type="entry name" value="CarD-like_regulator"/>
</dbReference>
<dbReference type="PANTHER" id="PTHR38447">
    <property type="entry name" value="TRANSCRIPTION FACTOR YDEB-RELATED"/>
    <property type="match status" value="1"/>
</dbReference>